<dbReference type="AlphaFoldDB" id="L8GE09"/>
<feature type="region of interest" description="Disordered" evidence="1">
    <location>
        <begin position="1"/>
        <end position="37"/>
    </location>
</feature>
<dbReference type="VEuPathDB" id="AmoebaDB:ACA1_103150"/>
<accession>L8GE09</accession>
<evidence type="ECO:0000313" key="3">
    <source>
        <dbReference type="Proteomes" id="UP000011083"/>
    </source>
</evidence>
<feature type="compositionally biased region" description="Basic residues" evidence="1">
    <location>
        <begin position="1"/>
        <end position="11"/>
    </location>
</feature>
<evidence type="ECO:0000313" key="2">
    <source>
        <dbReference type="EMBL" id="ELR10958.1"/>
    </source>
</evidence>
<dbReference type="EMBL" id="KB008169">
    <property type="protein sequence ID" value="ELR10958.1"/>
    <property type="molecule type" value="Genomic_DNA"/>
</dbReference>
<name>L8GE09_ACACF</name>
<keyword evidence="3" id="KW-1185">Reference proteome</keyword>
<reference evidence="2 3" key="1">
    <citation type="journal article" date="2013" name="Genome Biol.">
        <title>Genome of Acanthamoeba castellanii highlights extensive lateral gene transfer and early evolution of tyrosine kinase signaling.</title>
        <authorList>
            <person name="Clarke M."/>
            <person name="Lohan A.J."/>
            <person name="Liu B."/>
            <person name="Lagkouvardos I."/>
            <person name="Roy S."/>
            <person name="Zafar N."/>
            <person name="Bertelli C."/>
            <person name="Schilde C."/>
            <person name="Kianianmomeni A."/>
            <person name="Burglin T.R."/>
            <person name="Frech C."/>
            <person name="Turcotte B."/>
            <person name="Kopec K.O."/>
            <person name="Synnott J.M."/>
            <person name="Choo C."/>
            <person name="Paponov I."/>
            <person name="Finkler A."/>
            <person name="Soon Heng Tan C."/>
            <person name="Hutchins A.P."/>
            <person name="Weinmeier T."/>
            <person name="Rattei T."/>
            <person name="Chu J.S."/>
            <person name="Gimenez G."/>
            <person name="Irimia M."/>
            <person name="Rigden D.J."/>
            <person name="Fitzpatrick D.A."/>
            <person name="Lorenzo-Morales J."/>
            <person name="Bateman A."/>
            <person name="Chiu C.H."/>
            <person name="Tang P."/>
            <person name="Hegemann P."/>
            <person name="Fromm H."/>
            <person name="Raoult D."/>
            <person name="Greub G."/>
            <person name="Miranda-Saavedra D."/>
            <person name="Chen N."/>
            <person name="Nash P."/>
            <person name="Ginger M.L."/>
            <person name="Horn M."/>
            <person name="Schaap P."/>
            <person name="Caler L."/>
            <person name="Loftus B."/>
        </authorList>
    </citation>
    <scope>NUCLEOTIDE SEQUENCE [LARGE SCALE GENOMIC DNA]</scope>
    <source>
        <strain evidence="2 3">Neff</strain>
    </source>
</reference>
<dbReference type="GeneID" id="14911405"/>
<organism evidence="2 3">
    <name type="scientific">Acanthamoeba castellanii (strain ATCC 30010 / Neff)</name>
    <dbReference type="NCBI Taxonomy" id="1257118"/>
    <lineage>
        <taxon>Eukaryota</taxon>
        <taxon>Amoebozoa</taxon>
        <taxon>Discosea</taxon>
        <taxon>Longamoebia</taxon>
        <taxon>Centramoebida</taxon>
        <taxon>Acanthamoebidae</taxon>
        <taxon>Acanthamoeba</taxon>
    </lineage>
</organism>
<gene>
    <name evidence="2" type="ORF">ACA1_103150</name>
</gene>
<proteinExistence type="predicted"/>
<sequence length="128" mass="14411">MHRPHSPHHQSRYPSPPSSSGYGQQQPRGGGQQPYLAYARQAPSPFLMPYQQLLDAEKQVLRLNDDRRVREARMGDVEEAITNAEFRLNKRETAIAAIEARVMRIEETMAAISSGTLLDPNTPLTSQQ</sequence>
<dbReference type="KEGG" id="acan:ACA1_103150"/>
<dbReference type="RefSeq" id="XP_004332971.1">
    <property type="nucleotide sequence ID" value="XM_004332923.1"/>
</dbReference>
<evidence type="ECO:0000256" key="1">
    <source>
        <dbReference type="SAM" id="MobiDB-lite"/>
    </source>
</evidence>
<dbReference type="Proteomes" id="UP000011083">
    <property type="component" value="Unassembled WGS sequence"/>
</dbReference>
<protein>
    <submittedName>
        <fullName evidence="2">Uncharacterized protein</fullName>
    </submittedName>
</protein>
<feature type="compositionally biased region" description="Low complexity" evidence="1">
    <location>
        <begin position="18"/>
        <end position="27"/>
    </location>
</feature>